<evidence type="ECO:0000256" key="11">
    <source>
        <dbReference type="PIRNR" id="PIRNR001340"/>
    </source>
</evidence>
<dbReference type="NCBIfam" id="TIGR01161">
    <property type="entry name" value="purK"/>
    <property type="match status" value="1"/>
</dbReference>
<reference evidence="14 15" key="1">
    <citation type="submission" date="2017-06" db="EMBL/GenBank/DDBJ databases">
        <title>Comparative genomic analysis of Ambrosia Fusariam Clade fungi.</title>
        <authorList>
            <person name="Stajich J.E."/>
            <person name="Carrillo J."/>
            <person name="Kijimoto T."/>
            <person name="Eskalen A."/>
            <person name="O'Donnell K."/>
            <person name="Kasson M."/>
        </authorList>
    </citation>
    <scope>NUCLEOTIDE SEQUENCE [LARGE SCALE GENOMIC DNA]</scope>
    <source>
        <strain evidence="14 15">UCR1854</strain>
    </source>
</reference>
<keyword evidence="15" id="KW-1185">Reference proteome</keyword>
<dbReference type="UniPathway" id="UPA00074">
    <property type="reaction ID" value="UER00130"/>
</dbReference>
<dbReference type="EC" id="4.1.1.21" evidence="4 11"/>
<comment type="catalytic activity">
    <reaction evidence="1 11">
        <text>5-amino-1-(5-phospho-D-ribosyl)imidazole-4-carboxylate + H(+) = 5-amino-1-(5-phospho-beta-D-ribosyl)imidazole + CO2</text>
        <dbReference type="Rhea" id="RHEA:10792"/>
        <dbReference type="ChEBI" id="CHEBI:15378"/>
        <dbReference type="ChEBI" id="CHEBI:16526"/>
        <dbReference type="ChEBI" id="CHEBI:77657"/>
        <dbReference type="ChEBI" id="CHEBI:137981"/>
        <dbReference type="EC" id="4.1.1.21"/>
    </reaction>
</comment>
<dbReference type="PANTHER" id="PTHR11609">
    <property type="entry name" value="PURINE BIOSYNTHESIS PROTEIN 6/7, PUR6/7"/>
    <property type="match status" value="1"/>
</dbReference>
<feature type="region of interest" description="Disordered" evidence="12">
    <location>
        <begin position="411"/>
        <end position="435"/>
    </location>
</feature>
<dbReference type="InterPro" id="IPR054350">
    <property type="entry name" value="PurT/PurK_preATP-grasp"/>
</dbReference>
<dbReference type="PANTHER" id="PTHR11609:SF5">
    <property type="entry name" value="PHOSPHORIBOSYLAMINOIMIDAZOLE CARBOXYLASE"/>
    <property type="match status" value="1"/>
</dbReference>
<evidence type="ECO:0000256" key="3">
    <source>
        <dbReference type="ARBA" id="ARBA00006114"/>
    </source>
</evidence>
<dbReference type="AlphaFoldDB" id="A0A430LTT9"/>
<dbReference type="EMBL" id="MIKF01000080">
    <property type="protein sequence ID" value="RTE79127.1"/>
    <property type="molecule type" value="Genomic_DNA"/>
</dbReference>
<evidence type="ECO:0000256" key="10">
    <source>
        <dbReference type="ARBA" id="ARBA00023239"/>
    </source>
</evidence>
<keyword evidence="6 11" id="KW-0547">Nucleotide-binding</keyword>
<comment type="caution">
    <text evidence="14">The sequence shown here is derived from an EMBL/GenBank/DDBJ whole genome shotgun (WGS) entry which is preliminary data.</text>
</comment>
<dbReference type="Pfam" id="PF00731">
    <property type="entry name" value="AIRC"/>
    <property type="match status" value="1"/>
</dbReference>
<dbReference type="HAMAP" id="MF_01928">
    <property type="entry name" value="PurK"/>
    <property type="match status" value="1"/>
</dbReference>
<evidence type="ECO:0000256" key="4">
    <source>
        <dbReference type="ARBA" id="ARBA00012329"/>
    </source>
</evidence>
<dbReference type="NCBIfam" id="TIGR01162">
    <property type="entry name" value="purE"/>
    <property type="match status" value="1"/>
</dbReference>
<dbReference type="GO" id="GO:0004638">
    <property type="term" value="F:phosphoribosylaminoimidazole carboxylase activity"/>
    <property type="evidence" value="ECO:0007669"/>
    <property type="project" value="UniProtKB-UniRule"/>
</dbReference>
<dbReference type="Gene3D" id="3.40.50.1970">
    <property type="match status" value="1"/>
</dbReference>
<dbReference type="GO" id="GO:0006189">
    <property type="term" value="P:'de novo' IMP biosynthetic process"/>
    <property type="evidence" value="ECO:0007669"/>
    <property type="project" value="UniProtKB-UniRule"/>
</dbReference>
<dbReference type="Proteomes" id="UP000287124">
    <property type="component" value="Unassembled WGS sequence"/>
</dbReference>
<evidence type="ECO:0000256" key="8">
    <source>
        <dbReference type="ARBA" id="ARBA00022793"/>
    </source>
</evidence>
<protein>
    <recommendedName>
        <fullName evidence="5 11">Phosphoribosylaminoimidazole carboxylase</fullName>
        <ecNumber evidence="4 11">4.1.1.21</ecNumber>
    </recommendedName>
</protein>
<dbReference type="InterPro" id="IPR016185">
    <property type="entry name" value="PreATP-grasp_dom_sf"/>
</dbReference>
<dbReference type="PIRSF" id="PIRSF001340">
    <property type="entry name" value="AIR_carboxylase"/>
    <property type="match status" value="1"/>
</dbReference>
<dbReference type="InterPro" id="IPR000031">
    <property type="entry name" value="PurE_dom"/>
</dbReference>
<dbReference type="GO" id="GO:0046872">
    <property type="term" value="F:metal ion binding"/>
    <property type="evidence" value="ECO:0007669"/>
    <property type="project" value="InterPro"/>
</dbReference>
<keyword evidence="10 11" id="KW-0456">Lyase</keyword>
<dbReference type="PROSITE" id="PS50975">
    <property type="entry name" value="ATP_GRASP"/>
    <property type="match status" value="1"/>
</dbReference>
<dbReference type="InterPro" id="IPR011761">
    <property type="entry name" value="ATP-grasp"/>
</dbReference>
<dbReference type="InterPro" id="IPR003135">
    <property type="entry name" value="ATP-grasp_carboxylate-amine"/>
</dbReference>
<evidence type="ECO:0000256" key="5">
    <source>
        <dbReference type="ARBA" id="ARBA00021059"/>
    </source>
</evidence>
<dbReference type="SMART" id="SM01001">
    <property type="entry name" value="AIRC"/>
    <property type="match status" value="1"/>
</dbReference>
<dbReference type="SUPFAM" id="SSF51246">
    <property type="entry name" value="Rudiment single hybrid motif"/>
    <property type="match status" value="1"/>
</dbReference>
<dbReference type="HAMAP" id="MF_01929">
    <property type="entry name" value="PurE_classI"/>
    <property type="match status" value="1"/>
</dbReference>
<dbReference type="Pfam" id="PF22660">
    <property type="entry name" value="RS_preATP-grasp-like"/>
    <property type="match status" value="1"/>
</dbReference>
<evidence type="ECO:0000256" key="9">
    <source>
        <dbReference type="ARBA" id="ARBA00022840"/>
    </source>
</evidence>
<dbReference type="GO" id="GO:0005524">
    <property type="term" value="F:ATP binding"/>
    <property type="evidence" value="ECO:0007669"/>
    <property type="project" value="UniProtKB-UniRule"/>
</dbReference>
<proteinExistence type="inferred from homology"/>
<dbReference type="InterPro" id="IPR005875">
    <property type="entry name" value="PurK"/>
</dbReference>
<keyword evidence="9 11" id="KW-0067">ATP-binding</keyword>
<dbReference type="SUPFAM" id="SSF52255">
    <property type="entry name" value="N5-CAIR mutase (phosphoribosylaminoimidazole carboxylase, PurE)"/>
    <property type="match status" value="1"/>
</dbReference>
<organism evidence="14 15">
    <name type="scientific">Fusarium euwallaceae</name>
    <dbReference type="NCBI Taxonomy" id="1147111"/>
    <lineage>
        <taxon>Eukaryota</taxon>
        <taxon>Fungi</taxon>
        <taxon>Dikarya</taxon>
        <taxon>Ascomycota</taxon>
        <taxon>Pezizomycotina</taxon>
        <taxon>Sordariomycetes</taxon>
        <taxon>Hypocreomycetidae</taxon>
        <taxon>Hypocreales</taxon>
        <taxon>Nectriaceae</taxon>
        <taxon>Fusarium</taxon>
        <taxon>Fusarium solani species complex</taxon>
    </lineage>
</organism>
<gene>
    <name evidence="14" type="ORF">BHE90_006373</name>
</gene>
<evidence type="ECO:0000256" key="2">
    <source>
        <dbReference type="ARBA" id="ARBA00004747"/>
    </source>
</evidence>
<dbReference type="InterPro" id="IPR011054">
    <property type="entry name" value="Rudment_hybrid_motif"/>
</dbReference>
<comment type="similarity">
    <text evidence="3 11">In the C-terminal section; belongs to the AIR carboxylase family. Class I subfamily.</text>
</comment>
<evidence type="ECO:0000256" key="7">
    <source>
        <dbReference type="ARBA" id="ARBA00022755"/>
    </source>
</evidence>
<evidence type="ECO:0000256" key="1">
    <source>
        <dbReference type="ARBA" id="ARBA00001244"/>
    </source>
</evidence>
<dbReference type="Gene3D" id="3.30.470.20">
    <property type="entry name" value="ATP-grasp fold, B domain"/>
    <property type="match status" value="1"/>
</dbReference>
<keyword evidence="8 11" id="KW-0210">Decarboxylase</keyword>
<comment type="pathway">
    <text evidence="2 11">Purine metabolism; IMP biosynthesis via de novo pathway; 5-amino-1-(5-phospho-D-ribosyl)imidazole-4-carboxylate from 5-amino-1-(5-phospho-D-ribosyl)imidazole (carboxylase route): step 1/1.</text>
</comment>
<dbReference type="Gene3D" id="3.30.1490.20">
    <property type="entry name" value="ATP-grasp fold, A domain"/>
    <property type="match status" value="1"/>
</dbReference>
<dbReference type="InterPro" id="IPR040686">
    <property type="entry name" value="PurK_C"/>
</dbReference>
<evidence type="ECO:0000256" key="6">
    <source>
        <dbReference type="ARBA" id="ARBA00022741"/>
    </source>
</evidence>
<evidence type="ECO:0000259" key="13">
    <source>
        <dbReference type="PROSITE" id="PS50975"/>
    </source>
</evidence>
<accession>A0A430LTT9</accession>
<dbReference type="InterPro" id="IPR033747">
    <property type="entry name" value="PurE_ClassI"/>
</dbReference>
<evidence type="ECO:0000313" key="15">
    <source>
        <dbReference type="Proteomes" id="UP000287124"/>
    </source>
</evidence>
<evidence type="ECO:0000256" key="12">
    <source>
        <dbReference type="SAM" id="MobiDB-lite"/>
    </source>
</evidence>
<name>A0A430LTT9_9HYPO</name>
<dbReference type="Pfam" id="PF02222">
    <property type="entry name" value="ATP-grasp"/>
    <property type="match status" value="1"/>
</dbReference>
<dbReference type="SUPFAM" id="SSF56059">
    <property type="entry name" value="Glutathione synthetase ATP-binding domain-like"/>
    <property type="match status" value="1"/>
</dbReference>
<dbReference type="Pfam" id="PF17769">
    <property type="entry name" value="PurK_C"/>
    <property type="match status" value="1"/>
</dbReference>
<feature type="domain" description="ATP-grasp" evidence="13">
    <location>
        <begin position="117"/>
        <end position="312"/>
    </location>
</feature>
<dbReference type="InterPro" id="IPR016301">
    <property type="entry name" value="Ade2_fungi/plant"/>
</dbReference>
<dbReference type="SUPFAM" id="SSF52440">
    <property type="entry name" value="PreATP-grasp domain"/>
    <property type="match status" value="1"/>
</dbReference>
<keyword evidence="7 11" id="KW-0658">Purine biosynthesis</keyword>
<dbReference type="Gene3D" id="3.40.50.20">
    <property type="match status" value="1"/>
</dbReference>
<evidence type="ECO:0000313" key="14">
    <source>
        <dbReference type="EMBL" id="RTE79127.1"/>
    </source>
</evidence>
<dbReference type="InterPro" id="IPR013815">
    <property type="entry name" value="ATP_grasp_subdomain_1"/>
</dbReference>
<sequence>MAKPVIGLLGGGQLGRMLQEQAMLLGIELVVLDENNCPTKQINLNEKHVEGSFKDPEKIRELARRCDILTVEIEHINTEVLEEIATKGVEVDGQVKKVPVHPSWETLRLIQDKYLQKEHFGKAGIPIAPQISVESGISMQESLQKAAETFGFPFMLKARKGSYDGRGNFKVNGPEDFAEAIKDMGTLSLYAEKFQPFTNELAVMVVRTEDDAGNLKDVYAYPAVETVHEESICTKVFYGKVSKEVGEKARKVACDVIRTVKGRGVFAVEMFLLANDELVINEVAPRPHNSGHYTIEAVPYFSQYKAQLYSILDIVPPSLKLQPRVSSAIMLNILGGAQESSHDALVDLTHTHYHDDMDVFLHLYGKSSKPGRKIGHITVTSYSPEVNLEELAAPLIKEVDSIRQGRLDAASAQLRPTAPATTSQPPAPTSSRDTKNPLVVVTMGSDSDLHVLKGAFEVLERFRVPYDFTITSAHRTPHTMSALAKSAADRGIRVIIAAAGGAAALPGMLASETPIPVIGVPVKATHLDGQDSLLSIVQMPRGCPVATVGINNSTNAGMLSVRILGTGDAKYRKAMADYMVSLGEEVEGKAARLQEIGWKAYLEKK</sequence>